<dbReference type="InterPro" id="IPR013024">
    <property type="entry name" value="GGCT-like"/>
</dbReference>
<dbReference type="OrthoDB" id="8538589at2"/>
<evidence type="ECO:0000259" key="4">
    <source>
        <dbReference type="Pfam" id="PF06094"/>
    </source>
</evidence>
<evidence type="ECO:0000313" key="6">
    <source>
        <dbReference type="Proteomes" id="UP000317036"/>
    </source>
</evidence>
<dbReference type="Pfam" id="PF06094">
    <property type="entry name" value="GGACT"/>
    <property type="match status" value="1"/>
</dbReference>
<proteinExistence type="inferred from homology"/>
<dbReference type="InterPro" id="IPR039126">
    <property type="entry name" value="GGACT"/>
</dbReference>
<dbReference type="Gene3D" id="3.10.490.10">
    <property type="entry name" value="Gamma-glutamyl cyclotransferase-like"/>
    <property type="match status" value="2"/>
</dbReference>
<dbReference type="GO" id="GO:0005829">
    <property type="term" value="C:cytosol"/>
    <property type="evidence" value="ECO:0007669"/>
    <property type="project" value="TreeGrafter"/>
</dbReference>
<comment type="caution">
    <text evidence="5">The sequence shown here is derived from an EMBL/GenBank/DDBJ whole genome shotgun (WGS) entry which is preliminary data.</text>
</comment>
<dbReference type="SUPFAM" id="SSF110857">
    <property type="entry name" value="Gamma-glutamyl cyclotransferase-like"/>
    <property type="match status" value="2"/>
</dbReference>
<feature type="active site" description="Proton acceptor" evidence="2">
    <location>
        <position position="72"/>
    </location>
</feature>
<comment type="similarity">
    <text evidence="1 3">Belongs to the gamma-glutamylcyclotransferase family.</text>
</comment>
<evidence type="ECO:0000313" key="5">
    <source>
        <dbReference type="EMBL" id="TVY08371.1"/>
    </source>
</evidence>
<dbReference type="Proteomes" id="UP000317036">
    <property type="component" value="Unassembled WGS sequence"/>
</dbReference>
<evidence type="ECO:0000256" key="3">
    <source>
        <dbReference type="RuleBase" id="RU367036"/>
    </source>
</evidence>
<dbReference type="GO" id="GO:0061929">
    <property type="term" value="F:gamma-glutamylaminecyclotransferase activity"/>
    <property type="evidence" value="ECO:0007669"/>
    <property type="project" value="InterPro"/>
</dbReference>
<accession>A0A559K8B2</accession>
<dbReference type="PANTHER" id="PTHR12510">
    <property type="entry name" value="TROPONIN C-AKIN-1 PROTEIN"/>
    <property type="match status" value="1"/>
</dbReference>
<organism evidence="5 6">
    <name type="scientific">Paenibacillus cremeus</name>
    <dbReference type="NCBI Taxonomy" id="2163881"/>
    <lineage>
        <taxon>Bacteria</taxon>
        <taxon>Bacillati</taxon>
        <taxon>Bacillota</taxon>
        <taxon>Bacilli</taxon>
        <taxon>Bacillales</taxon>
        <taxon>Paenibacillaceae</taxon>
        <taxon>Paenibacillus</taxon>
    </lineage>
</organism>
<dbReference type="InterPro" id="IPR009288">
    <property type="entry name" value="AIG2-like_dom"/>
</dbReference>
<dbReference type="CDD" id="cd06661">
    <property type="entry name" value="GGCT_like"/>
    <property type="match status" value="2"/>
</dbReference>
<reference evidence="5 6" key="1">
    <citation type="submission" date="2019-07" db="EMBL/GenBank/DDBJ databases">
        <authorList>
            <person name="Kim J."/>
        </authorList>
    </citation>
    <scope>NUCLEOTIDE SEQUENCE [LARGE SCALE GENOMIC DNA]</scope>
    <source>
        <strain evidence="5 6">JC52</strain>
    </source>
</reference>
<dbReference type="EMBL" id="VNJI01000024">
    <property type="protein sequence ID" value="TVY08371.1"/>
    <property type="molecule type" value="Genomic_DNA"/>
</dbReference>
<name>A0A559K8B2_9BACL</name>
<evidence type="ECO:0000256" key="2">
    <source>
        <dbReference type="PIRSR" id="PIRSR639126-1"/>
    </source>
</evidence>
<dbReference type="InterPro" id="IPR036568">
    <property type="entry name" value="GGCT-like_sf"/>
</dbReference>
<feature type="domain" description="Gamma-glutamylcyclotransferase AIG2-like" evidence="4">
    <location>
        <begin position="4"/>
        <end position="118"/>
    </location>
</feature>
<sequence length="290" mass="32967">MHYVFVYGTLCQQERNHKVLGTSHCVSVYARVNGQIIDTGFGFPGLVEEEGTVVGELYEISEDTLQSLDTLEGYYGPNNPHNLYERKNIEVTTDKRIYSAWTYTYCVDTDGLPRFSDWKLRSLERESHVVYFAYGSCADMKRIVAAGREQDFSEVIGCGILNGFNLQFSKYSSDGNRADVVETGGHTEGKLYQISSDVLTGYLYSREGVYTKAYRPIIVNVAHALDLLDPDQSVEAVTFVAVSKSEEQSPPLEYMEEVLRGLKPIVSEMYYGALLHRFVHEFEFENKEWL</sequence>
<evidence type="ECO:0000256" key="1">
    <source>
        <dbReference type="ARBA" id="ARBA00008861"/>
    </source>
</evidence>
<protein>
    <recommendedName>
        <fullName evidence="3">Gamma-glutamylcyclotransferase family protein</fullName>
    </recommendedName>
</protein>
<dbReference type="AlphaFoldDB" id="A0A559K8B2"/>
<dbReference type="RefSeq" id="WP_144849885.1">
    <property type="nucleotide sequence ID" value="NZ_VNJI01000024.1"/>
</dbReference>
<gene>
    <name evidence="5" type="ORF">FPZ49_19200</name>
</gene>
<keyword evidence="6" id="KW-1185">Reference proteome</keyword>
<dbReference type="PANTHER" id="PTHR12510:SF4">
    <property type="entry name" value="GAMMA-GLUTAMYLAMINECYCLOTRANSFERASE"/>
    <property type="match status" value="1"/>
</dbReference>